<keyword evidence="2" id="KW-1185">Reference proteome</keyword>
<sequence length="1568" mass="175822">MATILHIGQLEFETGQSTTPAADDSGGYSHEGGETITMVKNKECLVPIAQFLGVTISDLEESLRYKSKTLYRERVTVMLDPKGARANADELARSLYSLLVTYVIEQSNSRISSSNDQLTNTVNLVDFPGFAISSGTGSSLDQLLNNAANESLMTFCQESFFQRQIQEMEAEEINLPPLQFYDSSEAKIGLLKSGNGLLSILDDQMRRGKTDMQFLEAIRKRFDGKNQSILPGSLTVVQPGSNFPTPNTSPSFTVRHYAGDVDYSVEGLMEENADTISGNMMQLLQSSQSSFVQQLFGQDVLQKISHPKEKSAIMQASVSSKPTRMPSMARRKEKTGRYGRQLNVFDEEVLSDTESNVSGSKKNGDSSKTKQTGAAGQFVSSLKTIENLLRKANPYFVFCLKPNDRRIANQFDSRCVRQQLQAYSIPELSQRLRVADYSIFMPFAEFLGHAQTDTAIVGSEKEKVEMVLDSRPWRENEVRVGTTGVFLSERCWLEIANIADLPLNARGFTGSDDNLLTPDAGRSFGDARAGLLSTPGGGEYYNDKGGNYFGSRDIDARSEAPSGVTGDMFHGLEQHNVIDEKVANDKMEEVDVVPVSGSRKRWVFCVYALTWFIPDFLIRVVGRIPRKDVRMAWREKLAINMLIWLSCASVIFLMIGFPMVICPTQHVFSTAELTSFNGEDGAKSYVGIRGIVYNLGDFIPVHYPRIVPENMMERYAGKDATNLFPVQVSALCAGKDGSIHPGVQLSYRNSNYTETANNIISTTDQNAKYHDFRWYTNDSRPDWWFERQMFMKANYMKGRIGYSPTYLKTLASKQNAIAYMDNKVYDLTAYSLGGRSVLYPPGEEALADTPDVNFMEESVVDIFRVQSGKDIKKYWDNLNLDPTKKANMQVCLDRLFYVGDLDTRSSAKCQFATYFLLAISILLVSVIGVKFLAALQFGGKTMPENIDKFIIATVPAYTEDEESLRRAIDSAARMKYDDKRKLLVIICDGMIIGQGNDKPTPRIVLDILGVPEATDPDPLSFESLGEGMKQHNMGKCYSGLYEVQGHIVPFLVVVKVGKPSEVSKPGNRGKRDSQIVLMRFLNRVHYNLPMSPMELEMHHQIRNIIGVNPTFYEFLLQIDADTSVAPDSATRFVAAFLNDTRLIAICGETALSNAKSSFTTMMQVYEYFISHNLTKAFESLFGSVTCLPGCFTMYRIRAAETGKPLFVSKEVVEAYQEIRVDTLHTKNLLHLGEDRYLTTLLLKFHSKYKTKYTLRAKAWTVAPDSWSVFMSQRRRWINSTVHNLVELIPLQQLCGFCCFSMRFVVFLDLISTVVQPVIVVYIGYLIYSLVYTPTIVPITAFILLGAIYGLQAVIFIVRRKWEMIGWMLIYIVATPVFSFGLPLYAFWHMDDFSWGNTRVVTGESGQKVIVSDEGKFDPASIPKKRWEEYQAEMWEQHTTRDDQSVISGYTYATKKPFGAGSVMGGSEYGGMPPSRPMSHLDIPRYGNHSRMSLAPSGYGGDSMEMLHLPSDEEILSQIKAILANSDLMTVTKKSVKQQLEQIFGCDLSLKKAYIGEAVEQLLINGQMH</sequence>
<accession>A0ACC2I260</accession>
<dbReference type="EMBL" id="JAPHNI010000668">
    <property type="protein sequence ID" value="KAJ8109008.1"/>
    <property type="molecule type" value="Genomic_DNA"/>
</dbReference>
<name>A0ACC2I260_9PLEO</name>
<gene>
    <name evidence="1" type="ORF">OPT61_g7772</name>
</gene>
<proteinExistence type="predicted"/>
<comment type="caution">
    <text evidence="1">The sequence shown here is derived from an EMBL/GenBank/DDBJ whole genome shotgun (WGS) entry which is preliminary data.</text>
</comment>
<protein>
    <submittedName>
        <fullName evidence="1">Uncharacterized protein</fullName>
    </submittedName>
</protein>
<organism evidence="1 2">
    <name type="scientific">Boeremia exigua</name>
    <dbReference type="NCBI Taxonomy" id="749465"/>
    <lineage>
        <taxon>Eukaryota</taxon>
        <taxon>Fungi</taxon>
        <taxon>Dikarya</taxon>
        <taxon>Ascomycota</taxon>
        <taxon>Pezizomycotina</taxon>
        <taxon>Dothideomycetes</taxon>
        <taxon>Pleosporomycetidae</taxon>
        <taxon>Pleosporales</taxon>
        <taxon>Pleosporineae</taxon>
        <taxon>Didymellaceae</taxon>
        <taxon>Boeremia</taxon>
    </lineage>
</organism>
<evidence type="ECO:0000313" key="1">
    <source>
        <dbReference type="EMBL" id="KAJ8109008.1"/>
    </source>
</evidence>
<dbReference type="Proteomes" id="UP001153331">
    <property type="component" value="Unassembled WGS sequence"/>
</dbReference>
<reference evidence="1" key="1">
    <citation type="submission" date="2022-11" db="EMBL/GenBank/DDBJ databases">
        <title>Genome Sequence of Boeremia exigua.</title>
        <authorList>
            <person name="Buettner E."/>
        </authorList>
    </citation>
    <scope>NUCLEOTIDE SEQUENCE</scope>
    <source>
        <strain evidence="1">CU02</strain>
    </source>
</reference>
<evidence type="ECO:0000313" key="2">
    <source>
        <dbReference type="Proteomes" id="UP001153331"/>
    </source>
</evidence>